<dbReference type="AlphaFoldDB" id="A0A1Y1W6S5"/>
<gene>
    <name evidence="1" type="ORF">DL89DRAFT_268104</name>
</gene>
<name>A0A1Y1W6S5_9FUNG</name>
<reference evidence="1 2" key="1">
    <citation type="submission" date="2016-07" db="EMBL/GenBank/DDBJ databases">
        <title>Pervasive Adenine N6-methylation of Active Genes in Fungi.</title>
        <authorList>
            <consortium name="DOE Joint Genome Institute"/>
            <person name="Mondo S.J."/>
            <person name="Dannebaum R.O."/>
            <person name="Kuo R.C."/>
            <person name="Labutti K."/>
            <person name="Haridas S."/>
            <person name="Kuo A."/>
            <person name="Salamov A."/>
            <person name="Ahrendt S.R."/>
            <person name="Lipzen A."/>
            <person name="Sullivan W."/>
            <person name="Andreopoulos W.B."/>
            <person name="Clum A."/>
            <person name="Lindquist E."/>
            <person name="Daum C."/>
            <person name="Ramamoorthy G.K."/>
            <person name="Gryganskyi A."/>
            <person name="Culley D."/>
            <person name="Magnuson J.K."/>
            <person name="James T.Y."/>
            <person name="O'Malley M.A."/>
            <person name="Stajich J.E."/>
            <person name="Spatafora J.W."/>
            <person name="Visel A."/>
            <person name="Grigoriev I.V."/>
        </authorList>
    </citation>
    <scope>NUCLEOTIDE SEQUENCE [LARGE SCALE GENOMIC DNA]</scope>
    <source>
        <strain evidence="1 2">ATCC 12442</strain>
    </source>
</reference>
<comment type="caution">
    <text evidence="1">The sequence shown here is derived from an EMBL/GenBank/DDBJ whole genome shotgun (WGS) entry which is preliminary data.</text>
</comment>
<dbReference type="Proteomes" id="UP000193922">
    <property type="component" value="Unassembled WGS sequence"/>
</dbReference>
<dbReference type="RefSeq" id="XP_040742807.1">
    <property type="nucleotide sequence ID" value="XM_040887794.1"/>
</dbReference>
<proteinExistence type="predicted"/>
<accession>A0A1Y1W6S5</accession>
<evidence type="ECO:0000313" key="1">
    <source>
        <dbReference type="EMBL" id="ORX69075.1"/>
    </source>
</evidence>
<evidence type="ECO:0000313" key="2">
    <source>
        <dbReference type="Proteomes" id="UP000193922"/>
    </source>
</evidence>
<dbReference type="EMBL" id="MCFD01000008">
    <property type="protein sequence ID" value="ORX69075.1"/>
    <property type="molecule type" value="Genomic_DNA"/>
</dbReference>
<dbReference type="GeneID" id="63804442"/>
<organism evidence="1 2">
    <name type="scientific">Linderina pennispora</name>
    <dbReference type="NCBI Taxonomy" id="61395"/>
    <lineage>
        <taxon>Eukaryota</taxon>
        <taxon>Fungi</taxon>
        <taxon>Fungi incertae sedis</taxon>
        <taxon>Zoopagomycota</taxon>
        <taxon>Kickxellomycotina</taxon>
        <taxon>Kickxellomycetes</taxon>
        <taxon>Kickxellales</taxon>
        <taxon>Kickxellaceae</taxon>
        <taxon>Linderina</taxon>
    </lineage>
</organism>
<keyword evidence="2" id="KW-1185">Reference proteome</keyword>
<protein>
    <submittedName>
        <fullName evidence="1">Uncharacterized protein</fullName>
    </submittedName>
</protein>
<sequence length="142" mass="15345">MPLEISLIAGSLCKPNFASESNGRHSATAMPFDWQNSANSGYGRYGCSPTWFTAVAAVVFVGRYSMFGIGKFGMPIALALYVFEHGMPLLQMPSSTAASFWYNQAVSVWQYPVRMASSVDLVPCSRSANQAPWPMTGISASV</sequence>